<comment type="caution">
    <text evidence="2">The sequence shown here is derived from an EMBL/GenBank/DDBJ whole genome shotgun (WGS) entry which is preliminary data.</text>
</comment>
<evidence type="ECO:0000256" key="1">
    <source>
        <dbReference type="SAM" id="Coils"/>
    </source>
</evidence>
<keyword evidence="1" id="KW-0175">Coiled coil</keyword>
<dbReference type="OrthoDB" id="10597709at2759"/>
<dbReference type="AlphaFoldDB" id="A0A8X8C9C7"/>
<dbReference type="Proteomes" id="UP000886885">
    <property type="component" value="Chromosome 15A"/>
</dbReference>
<gene>
    <name evidence="2" type="ORF">POTOM_049685</name>
</gene>
<proteinExistence type="predicted"/>
<dbReference type="EMBL" id="JAAWWB010000029">
    <property type="protein sequence ID" value="KAG6747289.1"/>
    <property type="molecule type" value="Genomic_DNA"/>
</dbReference>
<name>A0A8X8C9C7_POPTO</name>
<reference evidence="2" key="1">
    <citation type="journal article" date="2020" name="bioRxiv">
        <title>Hybrid origin of Populus tomentosa Carr. identified through genome sequencing and phylogenomic analysis.</title>
        <authorList>
            <person name="An X."/>
            <person name="Gao K."/>
            <person name="Chen Z."/>
            <person name="Li J."/>
            <person name="Yang X."/>
            <person name="Yang X."/>
            <person name="Zhou J."/>
            <person name="Guo T."/>
            <person name="Zhao T."/>
            <person name="Huang S."/>
            <person name="Miao D."/>
            <person name="Khan W.U."/>
            <person name="Rao P."/>
            <person name="Ye M."/>
            <person name="Lei B."/>
            <person name="Liao W."/>
            <person name="Wang J."/>
            <person name="Ji L."/>
            <person name="Li Y."/>
            <person name="Guo B."/>
            <person name="Mustafa N.S."/>
            <person name="Li S."/>
            <person name="Yun Q."/>
            <person name="Keller S.R."/>
            <person name="Mao J."/>
            <person name="Zhang R."/>
            <person name="Strauss S.H."/>
        </authorList>
    </citation>
    <scope>NUCLEOTIDE SEQUENCE</scope>
    <source>
        <strain evidence="2">GM15</strain>
        <tissue evidence="2">Leaf</tissue>
    </source>
</reference>
<feature type="coiled-coil region" evidence="1">
    <location>
        <begin position="44"/>
        <end position="78"/>
    </location>
</feature>
<sequence>MTTLILDNNLNDVSPQFSTKNIKEEEEYRGAIDRYLRGNADMSLLSSNEEVKELKRMVADKDEELERKERELEHLSNATHKLAQCFQILLMVEPDSIVHVSGASYPALVFWFELPVGSSRIEVRE</sequence>
<accession>A0A8X8C9C7</accession>
<evidence type="ECO:0000313" key="2">
    <source>
        <dbReference type="EMBL" id="KAG6747289.1"/>
    </source>
</evidence>
<organism evidence="2 3">
    <name type="scientific">Populus tomentosa</name>
    <name type="common">Chinese white poplar</name>
    <dbReference type="NCBI Taxonomy" id="118781"/>
    <lineage>
        <taxon>Eukaryota</taxon>
        <taxon>Viridiplantae</taxon>
        <taxon>Streptophyta</taxon>
        <taxon>Embryophyta</taxon>
        <taxon>Tracheophyta</taxon>
        <taxon>Spermatophyta</taxon>
        <taxon>Magnoliopsida</taxon>
        <taxon>eudicotyledons</taxon>
        <taxon>Gunneridae</taxon>
        <taxon>Pentapetalae</taxon>
        <taxon>rosids</taxon>
        <taxon>fabids</taxon>
        <taxon>Malpighiales</taxon>
        <taxon>Salicaceae</taxon>
        <taxon>Saliceae</taxon>
        <taxon>Populus</taxon>
    </lineage>
</organism>
<evidence type="ECO:0000313" key="3">
    <source>
        <dbReference type="Proteomes" id="UP000886885"/>
    </source>
</evidence>
<protein>
    <submittedName>
        <fullName evidence="2">Uncharacterized protein</fullName>
    </submittedName>
</protein>
<keyword evidence="3" id="KW-1185">Reference proteome</keyword>